<dbReference type="PANTHER" id="PTHR33393:SF11">
    <property type="entry name" value="POLYGLUTAMINE SYNTHESIS ACCESSORY PROTEIN RV0574C-RELATED"/>
    <property type="match status" value="1"/>
</dbReference>
<organism evidence="3 4">
    <name type="scientific">Pedobacter psychroterrae</name>
    <dbReference type="NCBI Taxonomy" id="2530453"/>
    <lineage>
        <taxon>Bacteria</taxon>
        <taxon>Pseudomonadati</taxon>
        <taxon>Bacteroidota</taxon>
        <taxon>Sphingobacteriia</taxon>
        <taxon>Sphingobacteriales</taxon>
        <taxon>Sphingobacteriaceae</taxon>
        <taxon>Pedobacter</taxon>
    </lineage>
</organism>
<accession>A0A4V2MLT5</accession>
<dbReference type="Pfam" id="PF09587">
    <property type="entry name" value="PGA_cap"/>
    <property type="match status" value="1"/>
</dbReference>
<dbReference type="AlphaFoldDB" id="A0A4V2MLT5"/>
<comment type="similarity">
    <text evidence="1">Belongs to the CapA family.</text>
</comment>
<sequence length="375" mass="41407">MLNLFQHPKIWLLALIITLSSCQLGNSSIASVDIPVLHPYVNPDTSIKLKDTINIIAVGDIMLGSPYPVKTNLPSDDAVHSFRKVNDFLKGDVIFGNLEGCFLDTGKSVKCKDTLSTSCYAFRMPVRYASIIKKAGFNVMSIANNHIGDFEDTGRKRTMDVLDSLNISYAGLQSHPYAFFEKDSVKYAFCAFAPNQNTLQISNIDSAKALVSRLKQQANIVIVSFHGGAEGSLHEHVPKKDEIYFKENRGNVYAFAHAVIDAGADVVLGHGPHVTRAVEVYKNKFIAYSLGNFCTFGMFNLKGPNGIAPLLQLKVTSKGDFLFADIVSVRQDKVKRLNLDPAYGAFKKMKYLTDTDFPGHRLIFSGSGRIQQKPD</sequence>
<dbReference type="Gene3D" id="3.60.21.10">
    <property type="match status" value="1"/>
</dbReference>
<keyword evidence="4" id="KW-1185">Reference proteome</keyword>
<dbReference type="RefSeq" id="WP_131593834.1">
    <property type="nucleotide sequence ID" value="NZ_SJSL01000001.1"/>
</dbReference>
<evidence type="ECO:0000259" key="2">
    <source>
        <dbReference type="SMART" id="SM00854"/>
    </source>
</evidence>
<feature type="domain" description="Capsule synthesis protein CapA" evidence="2">
    <location>
        <begin position="54"/>
        <end position="297"/>
    </location>
</feature>
<dbReference type="SMART" id="SM00854">
    <property type="entry name" value="PGA_cap"/>
    <property type="match status" value="1"/>
</dbReference>
<dbReference type="InterPro" id="IPR029052">
    <property type="entry name" value="Metallo-depent_PP-like"/>
</dbReference>
<gene>
    <name evidence="3" type="ORF">EZ437_04980</name>
</gene>
<evidence type="ECO:0000256" key="1">
    <source>
        <dbReference type="ARBA" id="ARBA00005662"/>
    </source>
</evidence>
<dbReference type="CDD" id="cd07381">
    <property type="entry name" value="MPP_CapA"/>
    <property type="match status" value="1"/>
</dbReference>
<evidence type="ECO:0000313" key="3">
    <source>
        <dbReference type="EMBL" id="TCD03327.1"/>
    </source>
</evidence>
<dbReference type="OrthoDB" id="9810906at2"/>
<reference evidence="3 4" key="1">
    <citation type="submission" date="2019-02" db="EMBL/GenBank/DDBJ databases">
        <title>Pedobacter sp. RP-1-14 sp. nov., isolated from Arctic soil.</title>
        <authorList>
            <person name="Dahal R.H."/>
        </authorList>
    </citation>
    <scope>NUCLEOTIDE SEQUENCE [LARGE SCALE GENOMIC DNA]</scope>
    <source>
        <strain evidence="3 4">RP-1-14</strain>
    </source>
</reference>
<proteinExistence type="inferred from homology"/>
<dbReference type="SUPFAM" id="SSF56300">
    <property type="entry name" value="Metallo-dependent phosphatases"/>
    <property type="match status" value="1"/>
</dbReference>
<protein>
    <submittedName>
        <fullName evidence="3">CapA family protein</fullName>
    </submittedName>
</protein>
<evidence type="ECO:0000313" key="4">
    <source>
        <dbReference type="Proteomes" id="UP000293347"/>
    </source>
</evidence>
<dbReference type="Proteomes" id="UP000293347">
    <property type="component" value="Unassembled WGS sequence"/>
</dbReference>
<dbReference type="PANTHER" id="PTHR33393">
    <property type="entry name" value="POLYGLUTAMINE SYNTHESIS ACCESSORY PROTEIN RV0574C-RELATED"/>
    <property type="match status" value="1"/>
</dbReference>
<dbReference type="InterPro" id="IPR052169">
    <property type="entry name" value="CW_Biosynth-Accessory"/>
</dbReference>
<name>A0A4V2MLT5_9SPHI</name>
<dbReference type="EMBL" id="SJSL01000001">
    <property type="protein sequence ID" value="TCD03327.1"/>
    <property type="molecule type" value="Genomic_DNA"/>
</dbReference>
<comment type="caution">
    <text evidence="3">The sequence shown here is derived from an EMBL/GenBank/DDBJ whole genome shotgun (WGS) entry which is preliminary data.</text>
</comment>
<dbReference type="InterPro" id="IPR019079">
    <property type="entry name" value="Capsule_synth_CapA"/>
</dbReference>